<dbReference type="EC" id="2.7.11.1" evidence="2"/>
<feature type="domain" description="Histidine kinase/HSP90-like ATPase" evidence="1">
    <location>
        <begin position="103"/>
        <end position="185"/>
    </location>
</feature>
<keyword evidence="2" id="KW-0418">Kinase</keyword>
<accession>A0ABX2D8T3</accession>
<dbReference type="CDD" id="cd16936">
    <property type="entry name" value="HATPase_RsbW-like"/>
    <property type="match status" value="1"/>
</dbReference>
<organism evidence="2 3">
    <name type="scientific">Microcoleus asticus IPMA8</name>
    <dbReference type="NCBI Taxonomy" id="2563858"/>
    <lineage>
        <taxon>Bacteria</taxon>
        <taxon>Bacillati</taxon>
        <taxon>Cyanobacteriota</taxon>
        <taxon>Cyanophyceae</taxon>
        <taxon>Oscillatoriophycideae</taxon>
        <taxon>Oscillatoriales</taxon>
        <taxon>Microcoleaceae</taxon>
        <taxon>Microcoleus</taxon>
        <taxon>Microcoleus asticus</taxon>
    </lineage>
</organism>
<dbReference type="RefSeq" id="WP_172193040.1">
    <property type="nucleotide sequence ID" value="NZ_CAWPPK010000127.1"/>
</dbReference>
<proteinExistence type="predicted"/>
<dbReference type="Proteomes" id="UP000702425">
    <property type="component" value="Unassembled WGS sequence"/>
</dbReference>
<dbReference type="GO" id="GO:0004674">
    <property type="term" value="F:protein serine/threonine kinase activity"/>
    <property type="evidence" value="ECO:0007669"/>
    <property type="project" value="UniProtKB-EC"/>
</dbReference>
<keyword evidence="3" id="KW-1185">Reference proteome</keyword>
<sequence length="193" mass="22139">MRDNIDEIPSGGIGIKIIGKIADKLSYTRTSDGRNCLFIVKYYQQPGLVPSQHSIQDGFFKWAIDVLNRFNFFGVQKQRNRQPEPSSNEQVPKISLQLKLNTDIKAVAQVLSWVEQLDPLPIPLGVLHQCKLAVIEGFTNAVRHAHKNLPLETPIEIEIMVFNEHLEVKIWDWGEPFDIQAKLKEELHQKSLY</sequence>
<dbReference type="SUPFAM" id="SSF55874">
    <property type="entry name" value="ATPase domain of HSP90 chaperone/DNA topoisomerase II/histidine kinase"/>
    <property type="match status" value="1"/>
</dbReference>
<dbReference type="InterPro" id="IPR003594">
    <property type="entry name" value="HATPase_dom"/>
</dbReference>
<evidence type="ECO:0000259" key="1">
    <source>
        <dbReference type="Pfam" id="PF13581"/>
    </source>
</evidence>
<keyword evidence="2" id="KW-0808">Transferase</keyword>
<comment type="caution">
    <text evidence="2">The sequence shown here is derived from an EMBL/GenBank/DDBJ whole genome shotgun (WGS) entry which is preliminary data.</text>
</comment>
<reference evidence="2 3" key="1">
    <citation type="journal article" date="2020" name="Sci. Rep.">
        <title>A novel cyanobacterial geosmin producer, revising GeoA distribution and dispersion patterns in Bacteria.</title>
        <authorList>
            <person name="Churro C."/>
            <person name="Semedo-Aguiar A.P."/>
            <person name="Silva A.D."/>
            <person name="Pereira-Leal J.B."/>
            <person name="Leite R.B."/>
        </authorList>
    </citation>
    <scope>NUCLEOTIDE SEQUENCE [LARGE SCALE GENOMIC DNA]</scope>
    <source>
        <strain evidence="2 3">IPMA8</strain>
    </source>
</reference>
<protein>
    <submittedName>
        <fullName evidence="2">Serine-protein kinase RsbW</fullName>
        <ecNumber evidence="2">2.7.11.1</ecNumber>
    </submittedName>
</protein>
<gene>
    <name evidence="2" type="primary">rsbW_4</name>
    <name evidence="2" type="ORF">E5S67_06157</name>
</gene>
<name>A0ABX2D8T3_9CYAN</name>
<dbReference type="InterPro" id="IPR036890">
    <property type="entry name" value="HATPase_C_sf"/>
</dbReference>
<dbReference type="Gene3D" id="3.30.565.10">
    <property type="entry name" value="Histidine kinase-like ATPase, C-terminal domain"/>
    <property type="match status" value="1"/>
</dbReference>
<evidence type="ECO:0000313" key="3">
    <source>
        <dbReference type="Proteomes" id="UP000702425"/>
    </source>
</evidence>
<evidence type="ECO:0000313" key="2">
    <source>
        <dbReference type="EMBL" id="NQE38372.1"/>
    </source>
</evidence>
<dbReference type="EMBL" id="SRRZ01000212">
    <property type="protein sequence ID" value="NQE38372.1"/>
    <property type="molecule type" value="Genomic_DNA"/>
</dbReference>
<dbReference type="Pfam" id="PF13581">
    <property type="entry name" value="HATPase_c_2"/>
    <property type="match status" value="1"/>
</dbReference>